<keyword evidence="5" id="KW-0539">Nucleus</keyword>
<evidence type="ECO:0000256" key="6">
    <source>
        <dbReference type="SAM" id="MobiDB-lite"/>
    </source>
</evidence>
<reference evidence="8 9" key="1">
    <citation type="journal article" date="2021" name="Genome Biol.">
        <title>AFLAP: assembly-free linkage analysis pipeline using k-mers from genome sequencing data.</title>
        <authorList>
            <person name="Fletcher K."/>
            <person name="Zhang L."/>
            <person name="Gil J."/>
            <person name="Han R."/>
            <person name="Cavanaugh K."/>
            <person name="Michelmore R."/>
        </authorList>
    </citation>
    <scope>NUCLEOTIDE SEQUENCE [LARGE SCALE GENOMIC DNA]</scope>
    <source>
        <strain evidence="8 9">SF5</strain>
    </source>
</reference>
<feature type="region of interest" description="Disordered" evidence="6">
    <location>
        <begin position="137"/>
        <end position="160"/>
    </location>
</feature>
<dbReference type="AlphaFoldDB" id="A0A976IJ04"/>
<evidence type="ECO:0000313" key="9">
    <source>
        <dbReference type="Proteomes" id="UP000294530"/>
    </source>
</evidence>
<feature type="domain" description="HAT C-terminal dimerisation" evidence="7">
    <location>
        <begin position="835"/>
        <end position="870"/>
    </location>
</feature>
<protein>
    <recommendedName>
        <fullName evidence="7">HAT C-terminal dimerisation domain-containing protein</fullName>
    </recommendedName>
</protein>
<dbReference type="PANTHER" id="PTHR46481:SF10">
    <property type="entry name" value="ZINC FINGER BED DOMAIN-CONTAINING PROTEIN 39"/>
    <property type="match status" value="1"/>
</dbReference>
<keyword evidence="2" id="KW-0479">Metal-binding</keyword>
<dbReference type="GeneID" id="94346282"/>
<dbReference type="EMBL" id="SHOA02000012">
    <property type="protein sequence ID" value="TDH72721.1"/>
    <property type="molecule type" value="Genomic_DNA"/>
</dbReference>
<evidence type="ECO:0000259" key="7">
    <source>
        <dbReference type="Pfam" id="PF05699"/>
    </source>
</evidence>
<name>A0A976IJ04_BRELC</name>
<dbReference type="InterPro" id="IPR008906">
    <property type="entry name" value="HATC_C_dom"/>
</dbReference>
<sequence>MAASQSYIVPPTLYPEQDGVLPFQDAIHVTMPPVEDNEALRVHSTDVHQSPQAPVVSNRVNIATAATWTPSSTVSAVYRWYDIEEAIGAKLREESSIAKCKLCCEQGKLERKTWVRFSKSVTSNLWRHLKENHPNVYEKHRGEKKRLSMHQGMGLKTRGRKKKQVLTVSAGITTNDCSILTVAKRHSLTEALSSPLTKKAKRRDEESHQENHLLIDLHPAPSPQTLPAAAIIPKLLKNEKIYEAMGFLCLYEMLPFELCASPAFQQLLFECSGSTNAWATDINSFALVTKENASTSAKKLAAASNEKTMVLIRDSDFMHLMISEWRISTDQVFLALFGIGLNHEFCLFRRCLHVVSIDYYRVGHKKAIAELARDYQQKKDTACINSCQAMPDILAVNPPSSNYQLFSVELKVPILECIPKVLQNIMIATISGIHVSGSYCLSSNNSIEADYTRSVGFQTWRLNKDEYIESTLNASSAALSNEALYGGHFVEELASTVLEELPTSLTGHTYRDLISKVMYLLAHFKQSPTSRNVLRSLSLKQCSMTTTTFENEFIDRLRTVTISLNEIHSILSIFQNMMPVFEQYFLMHKHCNSDVSKLIQLSCLSRYEWSRVRYLMVILKPFAEATTKLNDEQYIVSSLIVPSVYTLIEKLRGLPFMHLGLNASRMTNTLAKTRASDVLEEVPEDIEAFHDLAVKNLAVRFGYLFSYPDACWSIEKRQTFNWLWCATILDPRTRSFIIKGSLPEQEFWNMIKVEAATIASRKINDKEHKGDVVDDSIHANKNYKVNSTDLWDDLQATLASCAQDEMLLSSTKSSDELPKSSKSLEMEVMFFQDEKRLVLRANPLEWWQNQRLKYPFLAQIARYVLSIPCTEKVAPNPEQYDKGLVKQGSSQIGMTELCELLAASINLHTEKKSRTIKTASMKTASIV</sequence>
<proteinExistence type="predicted"/>
<dbReference type="OrthoDB" id="1607513at2759"/>
<dbReference type="GO" id="GO:0005634">
    <property type="term" value="C:nucleus"/>
    <property type="evidence" value="ECO:0007669"/>
    <property type="project" value="UniProtKB-SubCell"/>
</dbReference>
<evidence type="ECO:0000256" key="3">
    <source>
        <dbReference type="ARBA" id="ARBA00022771"/>
    </source>
</evidence>
<dbReference type="RefSeq" id="XP_067822220.1">
    <property type="nucleotide sequence ID" value="XM_067960611.1"/>
</dbReference>
<evidence type="ECO:0000313" key="8">
    <source>
        <dbReference type="EMBL" id="TDH72721.1"/>
    </source>
</evidence>
<comment type="caution">
    <text evidence="8">The sequence shown here is derived from an EMBL/GenBank/DDBJ whole genome shotgun (WGS) entry which is preliminary data.</text>
</comment>
<accession>A0A976IJ04</accession>
<dbReference type="Pfam" id="PF05699">
    <property type="entry name" value="Dimer_Tnp_hAT"/>
    <property type="match status" value="1"/>
</dbReference>
<evidence type="ECO:0000256" key="2">
    <source>
        <dbReference type="ARBA" id="ARBA00022723"/>
    </source>
</evidence>
<evidence type="ECO:0000256" key="5">
    <source>
        <dbReference type="ARBA" id="ARBA00023242"/>
    </source>
</evidence>
<keyword evidence="9" id="KW-1185">Reference proteome</keyword>
<dbReference type="GO" id="GO:0008270">
    <property type="term" value="F:zinc ion binding"/>
    <property type="evidence" value="ECO:0007669"/>
    <property type="project" value="UniProtKB-KW"/>
</dbReference>
<dbReference type="InterPro" id="IPR012337">
    <property type="entry name" value="RNaseH-like_sf"/>
</dbReference>
<dbReference type="Proteomes" id="UP000294530">
    <property type="component" value="Unassembled WGS sequence"/>
</dbReference>
<gene>
    <name evidence="8" type="ORF">CCR75_002514</name>
</gene>
<dbReference type="KEGG" id="blac:94346282"/>
<keyword evidence="4" id="KW-0862">Zinc</keyword>
<dbReference type="PANTHER" id="PTHR46481">
    <property type="entry name" value="ZINC FINGER BED DOMAIN-CONTAINING PROTEIN 4"/>
    <property type="match status" value="1"/>
</dbReference>
<dbReference type="GO" id="GO:0046983">
    <property type="term" value="F:protein dimerization activity"/>
    <property type="evidence" value="ECO:0007669"/>
    <property type="project" value="InterPro"/>
</dbReference>
<evidence type="ECO:0000256" key="1">
    <source>
        <dbReference type="ARBA" id="ARBA00004123"/>
    </source>
</evidence>
<organism evidence="8 9">
    <name type="scientific">Bremia lactucae</name>
    <name type="common">Lettuce downy mildew</name>
    <dbReference type="NCBI Taxonomy" id="4779"/>
    <lineage>
        <taxon>Eukaryota</taxon>
        <taxon>Sar</taxon>
        <taxon>Stramenopiles</taxon>
        <taxon>Oomycota</taxon>
        <taxon>Peronosporomycetes</taxon>
        <taxon>Peronosporales</taxon>
        <taxon>Peronosporaceae</taxon>
        <taxon>Bremia</taxon>
    </lineage>
</organism>
<comment type="subcellular location">
    <subcellularLocation>
        <location evidence="1">Nucleus</location>
    </subcellularLocation>
</comment>
<keyword evidence="3" id="KW-0863">Zinc-finger</keyword>
<dbReference type="InterPro" id="IPR052035">
    <property type="entry name" value="ZnF_BED_domain_contain"/>
</dbReference>
<dbReference type="SUPFAM" id="SSF53098">
    <property type="entry name" value="Ribonuclease H-like"/>
    <property type="match status" value="1"/>
</dbReference>
<evidence type="ECO:0000256" key="4">
    <source>
        <dbReference type="ARBA" id="ARBA00022833"/>
    </source>
</evidence>